<keyword evidence="2 5" id="KW-0862">Zinc</keyword>
<dbReference type="PANTHER" id="PTHR12322">
    <property type="entry name" value="DOUBLESEX AND MAB-3 RELATED TRANSCRIPTION FACTOR DMRT"/>
    <property type="match status" value="1"/>
</dbReference>
<keyword evidence="1 5" id="KW-0479">Metal-binding</keyword>
<dbReference type="Gene3D" id="4.10.1040.10">
    <property type="entry name" value="DM DNA-binding domain"/>
    <property type="match status" value="1"/>
</dbReference>
<dbReference type="Proteomes" id="UP000050792">
    <property type="component" value="Unassembled WGS sequence"/>
</dbReference>
<evidence type="ECO:0000256" key="4">
    <source>
        <dbReference type="ARBA" id="ARBA00023242"/>
    </source>
</evidence>
<keyword evidence="7" id="KW-1185">Reference proteome</keyword>
<dbReference type="WBParaSite" id="SRDH1_20870.1">
    <property type="protein sequence ID" value="SRDH1_20870.1"/>
    <property type="gene ID" value="SRDH1_20870"/>
</dbReference>
<dbReference type="Pfam" id="PF00751">
    <property type="entry name" value="DM"/>
    <property type="match status" value="1"/>
</dbReference>
<evidence type="ECO:0000313" key="7">
    <source>
        <dbReference type="Proteomes" id="UP000050792"/>
    </source>
</evidence>
<dbReference type="PANTHER" id="PTHR12322:SF53">
    <property type="entry name" value="DOUBLESEX-MAB RELATED 11E"/>
    <property type="match status" value="1"/>
</dbReference>
<evidence type="ECO:0000256" key="3">
    <source>
        <dbReference type="ARBA" id="ARBA00023125"/>
    </source>
</evidence>
<dbReference type="FunFam" id="4.10.1040.10:FF:000001">
    <property type="entry name" value="doublesex- and mab-3-related transcription factor 1"/>
    <property type="match status" value="1"/>
</dbReference>
<dbReference type="GO" id="GO:0000981">
    <property type="term" value="F:DNA-binding transcription factor activity, RNA polymerase II-specific"/>
    <property type="evidence" value="ECO:0007669"/>
    <property type="project" value="TreeGrafter"/>
</dbReference>
<dbReference type="GO" id="GO:0000978">
    <property type="term" value="F:RNA polymerase II cis-regulatory region sequence-specific DNA binding"/>
    <property type="evidence" value="ECO:0007669"/>
    <property type="project" value="TreeGrafter"/>
</dbReference>
<feature type="domain" description="DM" evidence="6">
    <location>
        <begin position="41"/>
        <end position="88"/>
    </location>
</feature>
<keyword evidence="4 5" id="KW-0539">Nucleus</keyword>
<dbReference type="GO" id="GO:0007548">
    <property type="term" value="P:sex differentiation"/>
    <property type="evidence" value="ECO:0007669"/>
    <property type="project" value="TreeGrafter"/>
</dbReference>
<keyword evidence="3 5" id="KW-0238">DNA-binding</keyword>
<evidence type="ECO:0000256" key="5">
    <source>
        <dbReference type="PROSITE-ProRule" id="PRU00070"/>
    </source>
</evidence>
<protein>
    <submittedName>
        <fullName evidence="8">C2H2-type domain-containing protein</fullName>
    </submittedName>
</protein>
<evidence type="ECO:0000256" key="1">
    <source>
        <dbReference type="ARBA" id="ARBA00022723"/>
    </source>
</evidence>
<organism evidence="7 8">
    <name type="scientific">Schistosoma rodhaini</name>
    <dbReference type="NCBI Taxonomy" id="6188"/>
    <lineage>
        <taxon>Eukaryota</taxon>
        <taxon>Metazoa</taxon>
        <taxon>Spiralia</taxon>
        <taxon>Lophotrochozoa</taxon>
        <taxon>Platyhelminthes</taxon>
        <taxon>Trematoda</taxon>
        <taxon>Digenea</taxon>
        <taxon>Strigeidida</taxon>
        <taxon>Schistosomatoidea</taxon>
        <taxon>Schistosomatidae</taxon>
        <taxon>Schistosoma</taxon>
    </lineage>
</organism>
<proteinExistence type="predicted"/>
<reference evidence="8" key="2">
    <citation type="submission" date="2023-11" db="UniProtKB">
        <authorList>
            <consortium name="WormBaseParasite"/>
        </authorList>
    </citation>
    <scope>IDENTIFICATION</scope>
</reference>
<dbReference type="InterPro" id="IPR026607">
    <property type="entry name" value="DMRT"/>
</dbReference>
<evidence type="ECO:0000259" key="6">
    <source>
        <dbReference type="PROSITE" id="PS50809"/>
    </source>
</evidence>
<dbReference type="GO" id="GO:0046872">
    <property type="term" value="F:metal ion binding"/>
    <property type="evidence" value="ECO:0007669"/>
    <property type="project" value="UniProtKB-KW"/>
</dbReference>
<feature type="DNA-binding region" description="DM" evidence="5">
    <location>
        <begin position="41"/>
        <end position="88"/>
    </location>
</feature>
<dbReference type="SMART" id="SM00301">
    <property type="entry name" value="DM"/>
    <property type="match status" value="1"/>
</dbReference>
<accession>A0AA85ES38</accession>
<comment type="subcellular location">
    <subcellularLocation>
        <location evidence="5">Nucleus</location>
    </subcellularLocation>
</comment>
<dbReference type="PROSITE" id="PS50809">
    <property type="entry name" value="DM_2"/>
    <property type="match status" value="1"/>
</dbReference>
<dbReference type="InterPro" id="IPR001275">
    <property type="entry name" value="DM_DNA-bd"/>
</dbReference>
<evidence type="ECO:0000256" key="2">
    <source>
        <dbReference type="ARBA" id="ARBA00022833"/>
    </source>
</evidence>
<name>A0AA85ES38_9TREM</name>
<reference evidence="7" key="1">
    <citation type="submission" date="2022-06" db="EMBL/GenBank/DDBJ databases">
        <authorList>
            <person name="Berger JAMES D."/>
            <person name="Berger JAMES D."/>
        </authorList>
    </citation>
    <scope>NUCLEOTIDE SEQUENCE [LARGE SCALE GENOMIC DNA]</scope>
</reference>
<sequence length="412" mass="47449">MKIGLNNLTVSHLLRDLQFKLDNTEFKYNTNSCSSFRVPKCTRCRNHGVISSLKGHKKHCRWKNCHCAACLLVVERQRVMAAQVALRRQQTSQSLNCSKNIIPNKQKYIIEDLYEYQIKNPLCKTNISTLHHNNKQSRSSNVGTSTITSISIVPKKYTDSKDVHFTNYNLENSIESFNEINKTFMIENSIFKKISSNDLINGIPIHLSMLNNFDIQQNEPALHSNMNYYETLSNEIKSVNDDIKDVNLLKYRMNTLDTVELQLYGLINFSNRFQNSITYNNDEQKFALNGNDPIFQMKENKLNIQARLYEFDDMPIINVTNTTNLFENTNCITLTNIQTTVNNEQPSNCILSDYQQVTLHPPATTTSYSSLSNNVCNDKFNHHTMSNPTNNSQDETVYPLIKFSVSNILNKH</sequence>
<evidence type="ECO:0000313" key="8">
    <source>
        <dbReference type="WBParaSite" id="SRDH1_20870.1"/>
    </source>
</evidence>
<dbReference type="InterPro" id="IPR036407">
    <property type="entry name" value="DM_DNA-bd_sf"/>
</dbReference>
<dbReference type="PROSITE" id="PS40000">
    <property type="entry name" value="DM_1"/>
    <property type="match status" value="1"/>
</dbReference>
<dbReference type="SUPFAM" id="SSF82927">
    <property type="entry name" value="Cysteine-rich DNA binding domain, (DM domain)"/>
    <property type="match status" value="1"/>
</dbReference>
<dbReference type="GO" id="GO:0005634">
    <property type="term" value="C:nucleus"/>
    <property type="evidence" value="ECO:0007669"/>
    <property type="project" value="UniProtKB-SubCell"/>
</dbReference>
<dbReference type="AlphaFoldDB" id="A0AA85ES38"/>